<name>A0A4R2D184_SHIGR</name>
<evidence type="ECO:0000259" key="1">
    <source>
        <dbReference type="Pfam" id="PF21834"/>
    </source>
</evidence>
<dbReference type="InterPro" id="IPR054189">
    <property type="entry name" value="DUF6894"/>
</dbReference>
<protein>
    <recommendedName>
        <fullName evidence="1">DUF6894 domain-containing protein</fullName>
    </recommendedName>
</protein>
<gene>
    <name evidence="2" type="ORF">EV665_108189</name>
</gene>
<sequence>MPKFYFHVRTAFTFHRDLEGSVLATMDMARQQAVAAAREILSHSVARGQTIDGRSFEIVNEDGVILEIISFMSAIRRG</sequence>
<evidence type="ECO:0000313" key="3">
    <source>
        <dbReference type="Proteomes" id="UP000295351"/>
    </source>
</evidence>
<dbReference type="RefSeq" id="WP_064333659.1">
    <property type="nucleotide sequence ID" value="NZ_BAABEI010000003.1"/>
</dbReference>
<feature type="domain" description="DUF6894" evidence="1">
    <location>
        <begin position="4"/>
        <end position="70"/>
    </location>
</feature>
<dbReference type="EMBL" id="SLVX01000008">
    <property type="protein sequence ID" value="TCN45049.1"/>
    <property type="molecule type" value="Genomic_DNA"/>
</dbReference>
<keyword evidence="3" id="KW-1185">Reference proteome</keyword>
<organism evidence="2 3">
    <name type="scientific">Shinella granuli</name>
    <dbReference type="NCBI Taxonomy" id="323621"/>
    <lineage>
        <taxon>Bacteria</taxon>
        <taxon>Pseudomonadati</taxon>
        <taxon>Pseudomonadota</taxon>
        <taxon>Alphaproteobacteria</taxon>
        <taxon>Hyphomicrobiales</taxon>
        <taxon>Rhizobiaceae</taxon>
        <taxon>Shinella</taxon>
    </lineage>
</organism>
<dbReference type="Pfam" id="PF21834">
    <property type="entry name" value="DUF6894"/>
    <property type="match status" value="1"/>
</dbReference>
<comment type="caution">
    <text evidence="2">The sequence shown here is derived from an EMBL/GenBank/DDBJ whole genome shotgun (WGS) entry which is preliminary data.</text>
</comment>
<proteinExistence type="predicted"/>
<evidence type="ECO:0000313" key="2">
    <source>
        <dbReference type="EMBL" id="TCN45049.1"/>
    </source>
</evidence>
<reference evidence="2 3" key="1">
    <citation type="submission" date="2019-03" db="EMBL/GenBank/DDBJ databases">
        <title>Genomic Encyclopedia of Type Strains, Phase IV (KMG-IV): sequencing the most valuable type-strain genomes for metagenomic binning, comparative biology and taxonomic classification.</title>
        <authorList>
            <person name="Goeker M."/>
        </authorList>
    </citation>
    <scope>NUCLEOTIDE SEQUENCE [LARGE SCALE GENOMIC DNA]</scope>
    <source>
        <strain evidence="2 3">DSM 18401</strain>
    </source>
</reference>
<dbReference type="Proteomes" id="UP000295351">
    <property type="component" value="Unassembled WGS sequence"/>
</dbReference>
<dbReference type="AlphaFoldDB" id="A0A4R2D184"/>
<accession>A0A4R2D184</accession>